<reference evidence="7" key="1">
    <citation type="submission" date="2020-09" db="EMBL/GenBank/DDBJ databases">
        <title>Desulfogranum mesoprofundum gen. nov., sp. nov., a novel mesophilic, sulfate-reducing chemolithoautotroph isolated from a deep-sea hydrothermal vent chimney in the Suiyo Seamount.</title>
        <authorList>
            <person name="Hashimoto Y."/>
            <person name="Nakagawa S."/>
        </authorList>
    </citation>
    <scope>NUCLEOTIDE SEQUENCE</scope>
    <source>
        <strain evidence="7">KT2</strain>
    </source>
</reference>
<feature type="transmembrane region" description="Helical" evidence="6">
    <location>
        <begin position="6"/>
        <end position="29"/>
    </location>
</feature>
<sequence>MNVIALSAWDLGMAAALVCLLSLLSLLLSLGLERKIIFFGCRMTVQLLIIGFILRFLFADARFPIIMLMSMVMLFAAGREVAARQKRRMKGWKGYGIGIGAMFVSSFSVAFLALLVIIGVKPWYTPQYAIPLLGMLLGNTMTGIALALDRLTDQFHRERNVVEQRLLLGQTWKEASSDIRRDCMRTGMVPIINSMAAAGLVSLPGMMTGQILGGTPPVEAVKYQILIMFLIAAGTGFGVISAIWMSGHYLFDKRHRLCLDRLTGFGSENGQGRFD</sequence>
<feature type="transmembrane region" description="Helical" evidence="6">
    <location>
        <begin position="225"/>
        <end position="251"/>
    </location>
</feature>
<feature type="transmembrane region" description="Helical" evidence="6">
    <location>
        <begin position="36"/>
        <end position="57"/>
    </location>
</feature>
<comment type="subcellular location">
    <subcellularLocation>
        <location evidence="1">Membrane</location>
        <topology evidence="1">Multi-pass membrane protein</topology>
    </subcellularLocation>
</comment>
<dbReference type="RefSeq" id="WP_228856191.1">
    <property type="nucleotide sequence ID" value="NZ_AP024086.1"/>
</dbReference>
<dbReference type="AlphaFoldDB" id="A0A8D5JQH4"/>
<dbReference type="KEGG" id="dbk:DGMP_07140"/>
<evidence type="ECO:0000313" key="7">
    <source>
        <dbReference type="EMBL" id="BCL60021.1"/>
    </source>
</evidence>
<dbReference type="EMBL" id="AP024086">
    <property type="protein sequence ID" value="BCL60021.1"/>
    <property type="molecule type" value="Genomic_DNA"/>
</dbReference>
<feature type="transmembrane region" description="Helical" evidence="6">
    <location>
        <begin position="94"/>
        <end position="118"/>
    </location>
</feature>
<name>A0A8D5JQH4_9BACT</name>
<feature type="transmembrane region" description="Helical" evidence="6">
    <location>
        <begin position="191"/>
        <end position="213"/>
    </location>
</feature>
<keyword evidence="4 6" id="KW-1133">Transmembrane helix</keyword>
<dbReference type="InterPro" id="IPR005226">
    <property type="entry name" value="UPF0014_fam"/>
</dbReference>
<evidence type="ECO:0000256" key="1">
    <source>
        <dbReference type="ARBA" id="ARBA00004141"/>
    </source>
</evidence>
<evidence type="ECO:0000256" key="3">
    <source>
        <dbReference type="ARBA" id="ARBA00022692"/>
    </source>
</evidence>
<protein>
    <submittedName>
        <fullName evidence="7">Iron export ABC transporter permease subunit FetB</fullName>
    </submittedName>
</protein>
<dbReference type="PANTHER" id="PTHR30028:SF0">
    <property type="entry name" value="PROTEIN ALUMINUM SENSITIVE 3"/>
    <property type="match status" value="1"/>
</dbReference>
<gene>
    <name evidence="7" type="ORF">DGMP_07140</name>
</gene>
<organism evidence="7 8">
    <name type="scientific">Desulfomarina profundi</name>
    <dbReference type="NCBI Taxonomy" id="2772557"/>
    <lineage>
        <taxon>Bacteria</taxon>
        <taxon>Pseudomonadati</taxon>
        <taxon>Thermodesulfobacteriota</taxon>
        <taxon>Desulfobulbia</taxon>
        <taxon>Desulfobulbales</taxon>
        <taxon>Desulfobulbaceae</taxon>
        <taxon>Desulfomarina</taxon>
    </lineage>
</organism>
<keyword evidence="3 6" id="KW-0812">Transmembrane</keyword>
<dbReference type="Proteomes" id="UP000826725">
    <property type="component" value="Chromosome"/>
</dbReference>
<accession>A0A8D5JQH4</accession>
<evidence type="ECO:0000256" key="4">
    <source>
        <dbReference type="ARBA" id="ARBA00022989"/>
    </source>
</evidence>
<evidence type="ECO:0000256" key="2">
    <source>
        <dbReference type="ARBA" id="ARBA00005268"/>
    </source>
</evidence>
<keyword evidence="5 6" id="KW-0472">Membrane</keyword>
<dbReference type="PANTHER" id="PTHR30028">
    <property type="entry name" value="UPF0014 INNER MEMBRANE PROTEIN YBBM-RELATED"/>
    <property type="match status" value="1"/>
</dbReference>
<dbReference type="GO" id="GO:0005886">
    <property type="term" value="C:plasma membrane"/>
    <property type="evidence" value="ECO:0007669"/>
    <property type="project" value="TreeGrafter"/>
</dbReference>
<evidence type="ECO:0000313" key="8">
    <source>
        <dbReference type="Proteomes" id="UP000826725"/>
    </source>
</evidence>
<dbReference type="Pfam" id="PF03649">
    <property type="entry name" value="UPF0014"/>
    <property type="match status" value="1"/>
</dbReference>
<feature type="transmembrane region" description="Helical" evidence="6">
    <location>
        <begin position="63"/>
        <end position="82"/>
    </location>
</feature>
<comment type="similarity">
    <text evidence="2">Belongs to the UPF0014 family.</text>
</comment>
<evidence type="ECO:0000256" key="6">
    <source>
        <dbReference type="SAM" id="Phobius"/>
    </source>
</evidence>
<evidence type="ECO:0000256" key="5">
    <source>
        <dbReference type="ARBA" id="ARBA00023136"/>
    </source>
</evidence>
<feature type="transmembrane region" description="Helical" evidence="6">
    <location>
        <begin position="130"/>
        <end position="148"/>
    </location>
</feature>
<proteinExistence type="inferred from homology"/>
<keyword evidence="8" id="KW-1185">Reference proteome</keyword>